<keyword evidence="3 4" id="KW-0326">Glycosidase</keyword>
<evidence type="ECO:0000256" key="5">
    <source>
        <dbReference type="SAM" id="SignalP"/>
    </source>
</evidence>
<keyword evidence="7" id="KW-1185">Reference proteome</keyword>
<dbReference type="SUPFAM" id="SSF51126">
    <property type="entry name" value="Pectin lyase-like"/>
    <property type="match status" value="1"/>
</dbReference>
<dbReference type="Proteomes" id="UP000316714">
    <property type="component" value="Unassembled WGS sequence"/>
</dbReference>
<feature type="chain" id="PRO_5022658832" evidence="5">
    <location>
        <begin position="33"/>
        <end position="442"/>
    </location>
</feature>
<dbReference type="InterPro" id="IPR011050">
    <property type="entry name" value="Pectin_lyase_fold/virulence"/>
</dbReference>
<keyword evidence="2 4" id="KW-0378">Hydrolase</keyword>
<sequence precursor="true">MGFMKQLQRPLLQRPLAAALAVVFASAATAWADTSIVDHGAVGDGEQINTAAIQKAIDALSKQGGGRLVVPEGVFKSGALFLKQGVELHLEQGAVLQGSGDIDDFPTRMTRIEGKVQPWRPALINAEGLKRVAVTGAGVLDGAGRPYWAAFWKRRAENRKCTNLEVERPRLMYIDDCDGVTVSGIRLKDSGFWNLHVYRCRNVLLQGLVITAPHGDPPKISGDDQPWDEVSIDRAPSSDGIDVDSCQGVTIRCCIISVGDDCIALKGTKGPLALEDESSPPVENVVVEDCDFQSGHGVLTCGSEATLVRNVVVRNCRVGPAIPVVRLKLRPDTPQLYENLTFEDLKLDGAQSLFDVKPWTQFFDLQGHEPPTSTVRNVVLRRVSGSLATLGDLRGNDGDTLQNITLQQVEVTARQDRLRTGQIDNLLLLDVSVNGRAFQPED</sequence>
<dbReference type="GO" id="GO:0005975">
    <property type="term" value="P:carbohydrate metabolic process"/>
    <property type="evidence" value="ECO:0007669"/>
    <property type="project" value="InterPro"/>
</dbReference>
<gene>
    <name evidence="6" type="primary">pehX_3</name>
    <name evidence="6" type="ORF">KOR34_25870</name>
</gene>
<dbReference type="Pfam" id="PF00295">
    <property type="entry name" value="Glyco_hydro_28"/>
    <property type="match status" value="1"/>
</dbReference>
<name>A0A5C5VHP0_9BACT</name>
<organism evidence="6 7">
    <name type="scientific">Posidoniimonas corsicana</name>
    <dbReference type="NCBI Taxonomy" id="1938618"/>
    <lineage>
        <taxon>Bacteria</taxon>
        <taxon>Pseudomonadati</taxon>
        <taxon>Planctomycetota</taxon>
        <taxon>Planctomycetia</taxon>
        <taxon>Pirellulales</taxon>
        <taxon>Lacipirellulaceae</taxon>
        <taxon>Posidoniimonas</taxon>
    </lineage>
</organism>
<evidence type="ECO:0000256" key="1">
    <source>
        <dbReference type="ARBA" id="ARBA00008834"/>
    </source>
</evidence>
<dbReference type="GO" id="GO:0004650">
    <property type="term" value="F:polygalacturonase activity"/>
    <property type="evidence" value="ECO:0007669"/>
    <property type="project" value="InterPro"/>
</dbReference>
<dbReference type="EC" id="3.2.1.82" evidence="6"/>
<dbReference type="AlphaFoldDB" id="A0A5C5VHP0"/>
<evidence type="ECO:0000256" key="4">
    <source>
        <dbReference type="RuleBase" id="RU361169"/>
    </source>
</evidence>
<evidence type="ECO:0000256" key="3">
    <source>
        <dbReference type="ARBA" id="ARBA00023295"/>
    </source>
</evidence>
<dbReference type="PANTHER" id="PTHR31339">
    <property type="entry name" value="PECTIN LYASE-RELATED"/>
    <property type="match status" value="1"/>
</dbReference>
<dbReference type="InterPro" id="IPR051801">
    <property type="entry name" value="GH28_Enzymes"/>
</dbReference>
<dbReference type="InterPro" id="IPR012334">
    <property type="entry name" value="Pectin_lyas_fold"/>
</dbReference>
<dbReference type="EMBL" id="SIHJ01000001">
    <property type="protein sequence ID" value="TWT37631.1"/>
    <property type="molecule type" value="Genomic_DNA"/>
</dbReference>
<evidence type="ECO:0000313" key="7">
    <source>
        <dbReference type="Proteomes" id="UP000316714"/>
    </source>
</evidence>
<dbReference type="OrthoDB" id="9795222at2"/>
<evidence type="ECO:0000313" key="6">
    <source>
        <dbReference type="EMBL" id="TWT37631.1"/>
    </source>
</evidence>
<protein>
    <submittedName>
        <fullName evidence="6">Exo-poly-alpha-D-galacturonosidase</fullName>
        <ecNumber evidence="6">3.2.1.82</ecNumber>
    </submittedName>
</protein>
<reference evidence="6 7" key="1">
    <citation type="submission" date="2019-02" db="EMBL/GenBank/DDBJ databases">
        <title>Deep-cultivation of Planctomycetes and their phenomic and genomic characterization uncovers novel biology.</title>
        <authorList>
            <person name="Wiegand S."/>
            <person name="Jogler M."/>
            <person name="Boedeker C."/>
            <person name="Pinto D."/>
            <person name="Vollmers J."/>
            <person name="Rivas-Marin E."/>
            <person name="Kohn T."/>
            <person name="Peeters S.H."/>
            <person name="Heuer A."/>
            <person name="Rast P."/>
            <person name="Oberbeckmann S."/>
            <person name="Bunk B."/>
            <person name="Jeske O."/>
            <person name="Meyerdierks A."/>
            <person name="Storesund J.E."/>
            <person name="Kallscheuer N."/>
            <person name="Luecker S."/>
            <person name="Lage O.M."/>
            <person name="Pohl T."/>
            <person name="Merkel B.J."/>
            <person name="Hornburger P."/>
            <person name="Mueller R.-W."/>
            <person name="Bruemmer F."/>
            <person name="Labrenz M."/>
            <person name="Spormann A.M."/>
            <person name="Op Den Camp H."/>
            <person name="Overmann J."/>
            <person name="Amann R."/>
            <person name="Jetten M.S.M."/>
            <person name="Mascher T."/>
            <person name="Medema M.H."/>
            <person name="Devos D.P."/>
            <person name="Kaster A.-K."/>
            <person name="Ovreas L."/>
            <person name="Rohde M."/>
            <person name="Galperin M.Y."/>
            <person name="Jogler C."/>
        </authorList>
    </citation>
    <scope>NUCLEOTIDE SEQUENCE [LARGE SCALE GENOMIC DNA]</scope>
    <source>
        <strain evidence="6 7">KOR34</strain>
    </source>
</reference>
<comment type="caution">
    <text evidence="6">The sequence shown here is derived from an EMBL/GenBank/DDBJ whole genome shotgun (WGS) entry which is preliminary data.</text>
</comment>
<evidence type="ECO:0000256" key="2">
    <source>
        <dbReference type="ARBA" id="ARBA00022801"/>
    </source>
</evidence>
<dbReference type="InterPro" id="IPR000743">
    <property type="entry name" value="Glyco_hydro_28"/>
</dbReference>
<proteinExistence type="inferred from homology"/>
<comment type="similarity">
    <text evidence="1 4">Belongs to the glycosyl hydrolase 28 family.</text>
</comment>
<dbReference type="PANTHER" id="PTHR31339:SF9">
    <property type="entry name" value="PLASMIN AND FIBRONECTIN-BINDING PROTEIN A"/>
    <property type="match status" value="1"/>
</dbReference>
<keyword evidence="5" id="KW-0732">Signal</keyword>
<feature type="signal peptide" evidence="5">
    <location>
        <begin position="1"/>
        <end position="32"/>
    </location>
</feature>
<accession>A0A5C5VHP0</accession>
<dbReference type="Gene3D" id="2.160.20.10">
    <property type="entry name" value="Single-stranded right-handed beta-helix, Pectin lyase-like"/>
    <property type="match status" value="1"/>
</dbReference>
<dbReference type="GO" id="GO:0033917">
    <property type="term" value="F:exo-poly-alpha-galacturonosidase activity"/>
    <property type="evidence" value="ECO:0007669"/>
    <property type="project" value="UniProtKB-EC"/>
</dbReference>